<dbReference type="EMBL" id="JAZDDP010000001">
    <property type="protein sequence ID" value="MEL3918126.1"/>
    <property type="molecule type" value="Genomic_DNA"/>
</dbReference>
<evidence type="ECO:0008006" key="3">
    <source>
        <dbReference type="Google" id="ProtNLM"/>
    </source>
</evidence>
<proteinExistence type="predicted"/>
<accession>A0ABU9J6B8</accession>
<dbReference type="Proteomes" id="UP001491613">
    <property type="component" value="Unassembled WGS sequence"/>
</dbReference>
<protein>
    <recommendedName>
        <fullName evidence="3">DUF3672 domain-containing protein</fullName>
    </recommendedName>
</protein>
<evidence type="ECO:0000313" key="2">
    <source>
        <dbReference type="Proteomes" id="UP001491613"/>
    </source>
</evidence>
<evidence type="ECO:0000313" key="1">
    <source>
        <dbReference type="EMBL" id="MEL3918126.1"/>
    </source>
</evidence>
<name>A0ABU9J6B8_AEREN</name>
<dbReference type="RefSeq" id="WP_342012244.1">
    <property type="nucleotide sequence ID" value="NZ_JAVTII010000001.1"/>
</dbReference>
<comment type="caution">
    <text evidence="1">The sequence shown here is derived from an EMBL/GenBank/DDBJ whole genome shotgun (WGS) entry which is preliminary data.</text>
</comment>
<gene>
    <name evidence="1" type="ORF">V1482_01720</name>
</gene>
<organism evidence="1 2">
    <name type="scientific">Aeromonas enteropelogenes</name>
    <name type="common">Aeromonas trota</name>
    <dbReference type="NCBI Taxonomy" id="29489"/>
    <lineage>
        <taxon>Bacteria</taxon>
        <taxon>Pseudomonadati</taxon>
        <taxon>Pseudomonadota</taxon>
        <taxon>Gammaproteobacteria</taxon>
        <taxon>Aeromonadales</taxon>
        <taxon>Aeromonadaceae</taxon>
        <taxon>Aeromonas</taxon>
    </lineage>
</organism>
<sequence length="465" mass="49923">MSKPTFRASNTALGLTENMQILTGQKGDSLDKALTLREAASLGLLKLRRTGHGVVLPELPPVKPTDPEWSGVQSPVAPNHVTADGAFHTITLTWDIPNYKGHSYAQILRAEVDDPARAVAIGTTLVNVYSDVVGKGFVAYYWVRFVNKNGQVGPLQNTAGLKAVTSPNVDEIIASATKFAIYNPAKPNQKEIIFGVTDKGRVAIREAVIKAATIQIIHSEKITADYIKAGVSISSPLITGGQIDMGNAFMAGGSAGFGKGGPYSGWGFGWHTIIYSDGNIFTNRLNAEGGYIKNMTVGNCTVEEDCVVKGVTYADKIIGGIAQAVTKPCNQYKFNNPTNAQTVTLATFNISEPSVRPADILFIDGVVPVVVQEGLPIHPNYPGGSYARFGYRLNNGEIAYFEFGVRNFIVTIPANFTGTIELVLTFFLANSGAFSMVIIPGFSKLPDPVNWPITALIMYRLGNLS</sequence>
<keyword evidence="2" id="KW-1185">Reference proteome</keyword>
<reference evidence="1 2" key="1">
    <citation type="submission" date="2024-01" db="EMBL/GenBank/DDBJ databases">
        <title>Horizontal gene transfer in Aeromonas trota.</title>
        <authorList>
            <person name="Otero Olarra J.E."/>
            <person name="Perez Valdespino A."/>
        </authorList>
    </citation>
    <scope>NUCLEOTIDE SEQUENCE [LARGE SCALE GENOMIC DNA]</scope>
    <source>
        <strain evidence="1 2">9.1</strain>
    </source>
</reference>